<name>A0A192H171_9LACO</name>
<feature type="transmembrane region" description="Helical" evidence="1">
    <location>
        <begin position="86"/>
        <end position="108"/>
    </location>
</feature>
<feature type="transmembrane region" description="Helical" evidence="1">
    <location>
        <begin position="31"/>
        <end position="47"/>
    </location>
</feature>
<sequence>MINDQIVGNQDNATVIQENSKVKRRVEWIDIARWIGITLIIISHTIMYENWYYFQNVLFMVHVPIFFFLSGYLYHNKTWRKRLSGILSTLILPYLVVGFIAIVMAWFVGHIGGFGIFKTPYDTHNAIKAVFLGFGSSQVLFNTNHIEPAIGAVWFLLGLAWGDFFFAIYLKLALKVKSIWGSVSFWIVLWGLAAGIAIFGFKLRPHGLLPLSLNAGLVAPLFMIFGYTLKQNGRWFDFTLKWPVSLVCWGIWLYASRFGTLALSQGAATNIYICTLGAYAGCIAVIKISQLIETYLPRLSHVAAYLGQMSMIILCFHLLEMNLSTISARLFAVFTSSNGHLIYDVLMVTGRLIFCYALAYLIPKIPFVRSFFLVRQYPFKEWFKGNRWQRK</sequence>
<evidence type="ECO:0000259" key="2">
    <source>
        <dbReference type="Pfam" id="PF01757"/>
    </source>
</evidence>
<dbReference type="GO" id="GO:0016747">
    <property type="term" value="F:acyltransferase activity, transferring groups other than amino-acyl groups"/>
    <property type="evidence" value="ECO:0007669"/>
    <property type="project" value="InterPro"/>
</dbReference>
<proteinExistence type="predicted"/>
<keyword evidence="1" id="KW-0812">Transmembrane</keyword>
<feature type="transmembrane region" description="Helical" evidence="1">
    <location>
        <begin position="238"/>
        <end position="255"/>
    </location>
</feature>
<dbReference type="Proteomes" id="UP000078582">
    <property type="component" value="Chromosome"/>
</dbReference>
<dbReference type="AlphaFoldDB" id="A0A192H171"/>
<feature type="transmembrane region" description="Helical" evidence="1">
    <location>
        <begin position="149"/>
        <end position="172"/>
    </location>
</feature>
<feature type="transmembrane region" description="Helical" evidence="1">
    <location>
        <begin position="179"/>
        <end position="201"/>
    </location>
</feature>
<dbReference type="EMBL" id="CP014873">
    <property type="protein sequence ID" value="ANK62554.1"/>
    <property type="molecule type" value="Genomic_DNA"/>
</dbReference>
<accession>A0A192H171</accession>
<keyword evidence="4" id="KW-1185">Reference proteome</keyword>
<dbReference type="OrthoDB" id="6623990at2"/>
<feature type="transmembrane region" description="Helical" evidence="1">
    <location>
        <begin position="339"/>
        <end position="362"/>
    </location>
</feature>
<dbReference type="GeneID" id="42982017"/>
<gene>
    <name evidence="3" type="ORF">AYR53_07095</name>
</gene>
<protein>
    <recommendedName>
        <fullName evidence="2">Acyltransferase 3 domain-containing protein</fullName>
    </recommendedName>
</protein>
<feature type="transmembrane region" description="Helical" evidence="1">
    <location>
        <begin position="53"/>
        <end position="74"/>
    </location>
</feature>
<feature type="domain" description="Acyltransferase 3" evidence="2">
    <location>
        <begin position="27"/>
        <end position="359"/>
    </location>
</feature>
<feature type="transmembrane region" description="Helical" evidence="1">
    <location>
        <begin position="298"/>
        <end position="319"/>
    </location>
</feature>
<dbReference type="Pfam" id="PF01757">
    <property type="entry name" value="Acyl_transf_3"/>
    <property type="match status" value="1"/>
</dbReference>
<organism evidence="3 4">
    <name type="scientific">Loigolactobacillus backii</name>
    <dbReference type="NCBI Taxonomy" id="375175"/>
    <lineage>
        <taxon>Bacteria</taxon>
        <taxon>Bacillati</taxon>
        <taxon>Bacillota</taxon>
        <taxon>Bacilli</taxon>
        <taxon>Lactobacillales</taxon>
        <taxon>Lactobacillaceae</taxon>
        <taxon>Loigolactobacillus</taxon>
    </lineage>
</organism>
<dbReference type="InterPro" id="IPR002656">
    <property type="entry name" value="Acyl_transf_3_dom"/>
</dbReference>
<evidence type="ECO:0000313" key="4">
    <source>
        <dbReference type="Proteomes" id="UP000078582"/>
    </source>
</evidence>
<feature type="transmembrane region" description="Helical" evidence="1">
    <location>
        <begin position="207"/>
        <end position="226"/>
    </location>
</feature>
<evidence type="ECO:0000313" key="3">
    <source>
        <dbReference type="EMBL" id="ANK62554.1"/>
    </source>
</evidence>
<keyword evidence="1" id="KW-1133">Transmembrane helix</keyword>
<feature type="transmembrane region" description="Helical" evidence="1">
    <location>
        <begin position="267"/>
        <end position="286"/>
    </location>
</feature>
<dbReference type="STRING" id="375175.AYR53_07095"/>
<keyword evidence="1" id="KW-0472">Membrane</keyword>
<dbReference type="RefSeq" id="WP_068280955.1">
    <property type="nucleotide sequence ID" value="NZ_CP014873.1"/>
</dbReference>
<evidence type="ECO:0000256" key="1">
    <source>
        <dbReference type="SAM" id="Phobius"/>
    </source>
</evidence>
<reference evidence="3 4" key="1">
    <citation type="submission" date="2016-03" db="EMBL/GenBank/DDBJ databases">
        <title>Pediococcus and Lactobacillus from brewery environment - whole genome sequencing and assembly.</title>
        <authorList>
            <person name="Behr J."/>
            <person name="Geissler A.J."/>
            <person name="Vogel R.F."/>
        </authorList>
    </citation>
    <scope>NUCLEOTIDE SEQUENCE [LARGE SCALE GENOMIC DNA]</scope>
    <source>
        <strain evidence="3 4">TMW 1.1989</strain>
    </source>
</reference>